<dbReference type="OrthoDB" id="73307at2759"/>
<dbReference type="PANTHER" id="PTHR13297">
    <property type="entry name" value="TBC1 DOMAIN FAMILY MEMBER 23-RELATED"/>
    <property type="match status" value="1"/>
</dbReference>
<dbReference type="CDD" id="cd20788">
    <property type="entry name" value="TBC1D23_C-like"/>
    <property type="match status" value="1"/>
</dbReference>
<dbReference type="PROSITE" id="PS50206">
    <property type="entry name" value="RHODANESE_3"/>
    <property type="match status" value="1"/>
</dbReference>
<dbReference type="InterPro" id="IPR039755">
    <property type="entry name" value="TBC1D23"/>
</dbReference>
<protein>
    <recommendedName>
        <fullName evidence="2">TBC1 domain family member 23</fullName>
    </recommendedName>
</protein>
<evidence type="ECO:0000256" key="2">
    <source>
        <dbReference type="ARBA" id="ARBA00014207"/>
    </source>
</evidence>
<keyword evidence="9" id="KW-1185">Reference proteome</keyword>
<dbReference type="GO" id="GO:0099041">
    <property type="term" value="P:vesicle tethering to Golgi"/>
    <property type="evidence" value="ECO:0007669"/>
    <property type="project" value="TreeGrafter"/>
</dbReference>
<feature type="domain" description="Rhodanese" evidence="7">
    <location>
        <begin position="401"/>
        <end position="509"/>
    </location>
</feature>
<dbReference type="PANTHER" id="PTHR13297:SF5">
    <property type="entry name" value="TBC1 DOMAIN FAMILY MEMBER 23"/>
    <property type="match status" value="1"/>
</dbReference>
<proteinExistence type="predicted"/>
<dbReference type="InterPro" id="IPR000195">
    <property type="entry name" value="Rab-GAP-TBC_dom"/>
</dbReference>
<dbReference type="PROSITE" id="PS50086">
    <property type="entry name" value="TBC_RABGAP"/>
    <property type="match status" value="1"/>
</dbReference>
<comment type="subcellular location">
    <subcellularLocation>
        <location evidence="1">Golgi apparatus</location>
        <location evidence="1">trans-Golgi network</location>
    </subcellularLocation>
</comment>
<dbReference type="GO" id="GO:0005829">
    <property type="term" value="C:cytosol"/>
    <property type="evidence" value="ECO:0007669"/>
    <property type="project" value="GOC"/>
</dbReference>
<dbReference type="InterPro" id="IPR045799">
    <property type="entry name" value="TBC1D23_C"/>
</dbReference>
<keyword evidence="4" id="KW-0333">Golgi apparatus</keyword>
<reference evidence="8 9" key="1">
    <citation type="journal article" date="2016" name="Nat. Commun.">
        <title>Extremotolerant tardigrade genome and improved radiotolerance of human cultured cells by tardigrade-unique protein.</title>
        <authorList>
            <person name="Hashimoto T."/>
            <person name="Horikawa D.D."/>
            <person name="Saito Y."/>
            <person name="Kuwahara H."/>
            <person name="Kozuka-Hata H."/>
            <person name="Shin-I T."/>
            <person name="Minakuchi Y."/>
            <person name="Ohishi K."/>
            <person name="Motoyama A."/>
            <person name="Aizu T."/>
            <person name="Enomoto A."/>
            <person name="Kondo K."/>
            <person name="Tanaka S."/>
            <person name="Hara Y."/>
            <person name="Koshikawa S."/>
            <person name="Sagara H."/>
            <person name="Miura T."/>
            <person name="Yokobori S."/>
            <person name="Miyagawa K."/>
            <person name="Suzuki Y."/>
            <person name="Kubo T."/>
            <person name="Oyama M."/>
            <person name="Kohara Y."/>
            <person name="Fujiyama A."/>
            <person name="Arakawa K."/>
            <person name="Katayama T."/>
            <person name="Toyoda A."/>
            <person name="Kunieda T."/>
        </authorList>
    </citation>
    <scope>NUCLEOTIDE SEQUENCE [LARGE SCALE GENOMIC DNA]</scope>
    <source>
        <strain evidence="8 9">YOKOZUNA-1</strain>
    </source>
</reference>
<dbReference type="SUPFAM" id="SSF47923">
    <property type="entry name" value="Ypt/Rab-GAP domain of gyp1p"/>
    <property type="match status" value="1"/>
</dbReference>
<dbReference type="GO" id="GO:0042147">
    <property type="term" value="P:retrograde transport, endosome to Golgi"/>
    <property type="evidence" value="ECO:0007669"/>
    <property type="project" value="InterPro"/>
</dbReference>
<dbReference type="InterPro" id="IPR036873">
    <property type="entry name" value="Rhodanese-like_dom_sf"/>
</dbReference>
<evidence type="ECO:0000256" key="3">
    <source>
        <dbReference type="ARBA" id="ARBA00022473"/>
    </source>
</evidence>
<accession>A0A1D1UR45</accession>
<evidence type="ECO:0000259" key="6">
    <source>
        <dbReference type="PROSITE" id="PS50086"/>
    </source>
</evidence>
<evidence type="ECO:0000256" key="5">
    <source>
        <dbReference type="SAM" id="MobiDB-lite"/>
    </source>
</evidence>
<dbReference type="Gene3D" id="3.40.250.10">
    <property type="entry name" value="Rhodanese-like domain"/>
    <property type="match status" value="1"/>
</dbReference>
<name>A0A1D1UR45_RAMVA</name>
<dbReference type="Pfam" id="PF00581">
    <property type="entry name" value="Rhodanese"/>
    <property type="match status" value="1"/>
</dbReference>
<dbReference type="SUPFAM" id="SSF52821">
    <property type="entry name" value="Rhodanese/Cell cycle control phosphatase"/>
    <property type="match status" value="1"/>
</dbReference>
<evidence type="ECO:0000259" key="7">
    <source>
        <dbReference type="PROSITE" id="PS50206"/>
    </source>
</evidence>
<feature type="compositionally biased region" description="Basic and acidic residues" evidence="5">
    <location>
        <begin position="7"/>
        <end position="20"/>
    </location>
</feature>
<dbReference type="InterPro" id="IPR035969">
    <property type="entry name" value="Rab-GAP_TBC_sf"/>
</dbReference>
<dbReference type="Proteomes" id="UP000186922">
    <property type="component" value="Unassembled WGS sequence"/>
</dbReference>
<organism evidence="8 9">
    <name type="scientific">Ramazzottius varieornatus</name>
    <name type="common">Water bear</name>
    <name type="synonym">Tardigrade</name>
    <dbReference type="NCBI Taxonomy" id="947166"/>
    <lineage>
        <taxon>Eukaryota</taxon>
        <taxon>Metazoa</taxon>
        <taxon>Ecdysozoa</taxon>
        <taxon>Tardigrada</taxon>
        <taxon>Eutardigrada</taxon>
        <taxon>Parachela</taxon>
        <taxon>Hypsibioidea</taxon>
        <taxon>Ramazzottiidae</taxon>
        <taxon>Ramazzottius</taxon>
    </lineage>
</organism>
<evidence type="ECO:0000256" key="4">
    <source>
        <dbReference type="ARBA" id="ARBA00023034"/>
    </source>
</evidence>
<dbReference type="Gene3D" id="1.10.472.80">
    <property type="entry name" value="Ypt/Rab-GAP domain of gyp1p, domain 3"/>
    <property type="match status" value="1"/>
</dbReference>
<dbReference type="AlphaFoldDB" id="A0A1D1UR45"/>
<dbReference type="STRING" id="947166.A0A1D1UR45"/>
<dbReference type="InterPro" id="IPR001763">
    <property type="entry name" value="Rhodanese-like_dom"/>
</dbReference>
<comment type="caution">
    <text evidence="8">The sequence shown here is derived from an EMBL/GenBank/DDBJ whole genome shotgun (WGS) entry which is preliminary data.</text>
</comment>
<dbReference type="EMBL" id="BDGG01000001">
    <property type="protein sequence ID" value="GAU88833.1"/>
    <property type="molecule type" value="Genomic_DNA"/>
</dbReference>
<dbReference type="Pfam" id="PF19430">
    <property type="entry name" value="TBC1D23_C"/>
    <property type="match status" value="1"/>
</dbReference>
<dbReference type="GO" id="GO:0005802">
    <property type="term" value="C:trans-Golgi network"/>
    <property type="evidence" value="ECO:0007669"/>
    <property type="project" value="TreeGrafter"/>
</dbReference>
<keyword evidence="3" id="KW-0217">Developmental protein</keyword>
<feature type="domain" description="Rab-GAP TBC" evidence="6">
    <location>
        <begin position="105"/>
        <end position="291"/>
    </location>
</feature>
<evidence type="ECO:0000313" key="9">
    <source>
        <dbReference type="Proteomes" id="UP000186922"/>
    </source>
</evidence>
<gene>
    <name evidence="8" type="primary">RvY_01458-1</name>
    <name evidence="8" type="synonym">RvY_01458.1</name>
    <name evidence="8" type="ORF">RvY_01458</name>
</gene>
<sequence length="758" mass="85616">MPKKYRGGKDGTETKDKQVDSSESVDNEAKESSPENLSSADTSTGTSIAGNGSWTMISEASLPETEDRISEVDIEDDKAWQTELRHALEEQCGLFEVCRIAGGKVLPEELRIRAWQACLDVPWNADEVSSGFNHWDGIFNLKNQARLGEDCKKLIQELNRDPEMERLSTQSDIESVVTAFCANKHCDYDPSSSWMHILKILLPFHLPSPMLYEFFSVIVNKFVPKDGSKNEVVHHLFRLIVLYHDPELCNFIDTKKISIEDVCASWFSSLLATDCTLETTMAVWDIYFQNDDSFLIFFLSLVLLMSVRDQILEKKDDSKLQLTEFLKTIPGNMGVEDVIDFYEIANNYLALTPKSLREANWTVIFGTRPVSPTKRLHIPIPQALCLPVTIEEIVTAATRHSGCRFFVIDCRPPAQYNSGHLVTAFHLDAQLFIQDAQAFDKAIETLLESQKQALESKSIASGEHLCFMGSGFEAEDQFVHMVVARMLQHHHKYVSLADGGYEALLHYVEINALETDRILVGTDIQKISPRSKVRQSKSTEAKVADEKLVVKASTSFFNKLKSAVQTQLPVVKEKISTYITSPQASSSAPVRHVSAQDKPRRAQYRPQSVFVFDDADDDYGDKVDYPEGDLQNWKEFVRRPDVLAHFECLEYVSAEESVPAILVISETDVYNFRPSLEQPEMATLSSQHTLMEVLKIVCRRRIPELITIKYGTMEDGNVTVDDVEKFYIAKSGDAIKAIKLQIVRLMSEQEGRAFDDGE</sequence>
<feature type="region of interest" description="Disordered" evidence="5">
    <location>
        <begin position="1"/>
        <end position="56"/>
    </location>
</feature>
<feature type="compositionally biased region" description="Polar residues" evidence="5">
    <location>
        <begin position="34"/>
        <end position="56"/>
    </location>
</feature>
<evidence type="ECO:0000313" key="8">
    <source>
        <dbReference type="EMBL" id="GAU88833.1"/>
    </source>
</evidence>
<evidence type="ECO:0000256" key="1">
    <source>
        <dbReference type="ARBA" id="ARBA00004601"/>
    </source>
</evidence>
<dbReference type="Pfam" id="PF00566">
    <property type="entry name" value="RabGAP-TBC"/>
    <property type="match status" value="1"/>
</dbReference>